<dbReference type="GO" id="GO:0004707">
    <property type="term" value="F:MAP kinase activity"/>
    <property type="evidence" value="ECO:0007669"/>
    <property type="project" value="UniProtKB-EC"/>
</dbReference>
<evidence type="ECO:0000256" key="3">
    <source>
        <dbReference type="ARBA" id="ARBA00012411"/>
    </source>
</evidence>
<dbReference type="PANTHER" id="PTHR24055">
    <property type="entry name" value="MITOGEN-ACTIVATED PROTEIN KINASE"/>
    <property type="match status" value="1"/>
</dbReference>
<keyword evidence="7 11" id="KW-0547">Nucleotide-binding</keyword>
<sequence>PHTHTHSPGALPSPAPRSSPAATAPLALLLGALCWKAPTGGRVTMSSAKKGFYRQEITKTLWEVRERYRDLQPVGSGAYGAVCSAIDGRNGTKVAIKKLYRPFQSELFAKRAYRELCLLKHMKHENVIGILDVFTPDVTMEKFNDFYLVMPFMGTDLSKIMKHEKLTEDRIQFLVYQMLKGLKYIHSAGIIHR</sequence>
<dbReference type="InterPro" id="IPR011009">
    <property type="entry name" value="Kinase-like_dom_sf"/>
</dbReference>
<feature type="non-terminal residue" evidence="13">
    <location>
        <position position="193"/>
    </location>
</feature>
<dbReference type="SMART" id="SM00220">
    <property type="entry name" value="S_TKc"/>
    <property type="match status" value="1"/>
</dbReference>
<dbReference type="GO" id="GO:0005524">
    <property type="term" value="F:ATP binding"/>
    <property type="evidence" value="ECO:0007669"/>
    <property type="project" value="UniProtKB-UniRule"/>
</dbReference>
<keyword evidence="10" id="KW-0346">Stress response</keyword>
<dbReference type="SUPFAM" id="SSF56112">
    <property type="entry name" value="Protein kinase-like (PK-like)"/>
    <property type="match status" value="1"/>
</dbReference>
<reference evidence="13 14" key="1">
    <citation type="journal article" date="2020" name="G3 (Bethesda)">
        <title>Draft Genome of the Common Snapping Turtle, Chelydra serpentina, a Model for Phenotypic Plasticity in Reptiles.</title>
        <authorList>
            <person name="Das D."/>
            <person name="Singh S.K."/>
            <person name="Bierstedt J."/>
            <person name="Erickson A."/>
            <person name="Galli G.L.J."/>
            <person name="Crossley D.A. 2nd"/>
            <person name="Rhen T."/>
        </authorList>
    </citation>
    <scope>NUCLEOTIDE SEQUENCE [LARGE SCALE GENOMIC DNA]</scope>
    <source>
        <strain evidence="13">KW</strain>
    </source>
</reference>
<comment type="cofactor">
    <cofactor evidence="1">
        <name>Mg(2+)</name>
        <dbReference type="ChEBI" id="CHEBI:18420"/>
    </cofactor>
</comment>
<evidence type="ECO:0000256" key="1">
    <source>
        <dbReference type="ARBA" id="ARBA00001946"/>
    </source>
</evidence>
<evidence type="ECO:0000256" key="6">
    <source>
        <dbReference type="ARBA" id="ARBA00022679"/>
    </source>
</evidence>
<keyword evidence="5" id="KW-0597">Phosphoprotein</keyword>
<keyword evidence="4" id="KW-0723">Serine/threonine-protein kinase</keyword>
<comment type="caution">
    <text evidence="13">The sequence shown here is derived from an EMBL/GenBank/DDBJ whole genome shotgun (WGS) entry which is preliminary data.</text>
</comment>
<dbReference type="Proteomes" id="UP000765507">
    <property type="component" value="Unassembled WGS sequence"/>
</dbReference>
<gene>
    <name evidence="13" type="ORF">G0U57_010370</name>
</gene>
<organism evidence="13 14">
    <name type="scientific">Chelydra serpentina</name>
    <name type="common">Snapping turtle</name>
    <name type="synonym">Testudo serpentina</name>
    <dbReference type="NCBI Taxonomy" id="8475"/>
    <lineage>
        <taxon>Eukaryota</taxon>
        <taxon>Metazoa</taxon>
        <taxon>Chordata</taxon>
        <taxon>Craniata</taxon>
        <taxon>Vertebrata</taxon>
        <taxon>Euteleostomi</taxon>
        <taxon>Archelosauria</taxon>
        <taxon>Testudinata</taxon>
        <taxon>Testudines</taxon>
        <taxon>Cryptodira</taxon>
        <taxon>Durocryptodira</taxon>
        <taxon>Americhelydia</taxon>
        <taxon>Chelydroidea</taxon>
        <taxon>Chelydridae</taxon>
        <taxon>Chelydra</taxon>
    </lineage>
</organism>
<dbReference type="PROSITE" id="PS50011">
    <property type="entry name" value="PROTEIN_KINASE_DOM"/>
    <property type="match status" value="1"/>
</dbReference>
<dbReference type="InterPro" id="IPR050117">
    <property type="entry name" value="MAPK"/>
</dbReference>
<evidence type="ECO:0000256" key="7">
    <source>
        <dbReference type="ARBA" id="ARBA00022741"/>
    </source>
</evidence>
<dbReference type="Pfam" id="PF00069">
    <property type="entry name" value="Pkinase"/>
    <property type="match status" value="1"/>
</dbReference>
<feature type="non-terminal residue" evidence="13">
    <location>
        <position position="1"/>
    </location>
</feature>
<dbReference type="FunFam" id="3.30.200.20:FF:000769">
    <property type="entry name" value="Mitogen-activated protein kinase 14"/>
    <property type="match status" value="1"/>
</dbReference>
<evidence type="ECO:0000259" key="12">
    <source>
        <dbReference type="PROSITE" id="PS50011"/>
    </source>
</evidence>
<evidence type="ECO:0000256" key="4">
    <source>
        <dbReference type="ARBA" id="ARBA00022527"/>
    </source>
</evidence>
<evidence type="ECO:0000256" key="11">
    <source>
        <dbReference type="PROSITE-ProRule" id="PRU10141"/>
    </source>
</evidence>
<comment type="similarity">
    <text evidence="2">Belongs to the protein kinase superfamily. CMGC Ser/Thr protein kinase family. MAP kinase subfamily.</text>
</comment>
<name>A0A8T1SEV0_CHESE</name>
<keyword evidence="8 13" id="KW-0418">Kinase</keyword>
<feature type="domain" description="Protein kinase" evidence="12">
    <location>
        <begin position="68"/>
        <end position="193"/>
    </location>
</feature>
<dbReference type="InterPro" id="IPR000719">
    <property type="entry name" value="Prot_kinase_dom"/>
</dbReference>
<dbReference type="EC" id="2.7.11.24" evidence="3"/>
<evidence type="ECO:0000256" key="2">
    <source>
        <dbReference type="ARBA" id="ARBA00008832"/>
    </source>
</evidence>
<proteinExistence type="inferred from homology"/>
<keyword evidence="6" id="KW-0808">Transferase</keyword>
<keyword evidence="14" id="KW-1185">Reference proteome</keyword>
<dbReference type="OrthoDB" id="192887at2759"/>
<dbReference type="Gene3D" id="3.30.200.20">
    <property type="entry name" value="Phosphorylase Kinase, domain 1"/>
    <property type="match status" value="1"/>
</dbReference>
<dbReference type="PROSITE" id="PS00107">
    <property type="entry name" value="PROTEIN_KINASE_ATP"/>
    <property type="match status" value="1"/>
</dbReference>
<evidence type="ECO:0000256" key="9">
    <source>
        <dbReference type="ARBA" id="ARBA00022840"/>
    </source>
</evidence>
<dbReference type="Gene3D" id="1.10.510.10">
    <property type="entry name" value="Transferase(Phosphotransferase) domain 1"/>
    <property type="match status" value="1"/>
</dbReference>
<evidence type="ECO:0000313" key="14">
    <source>
        <dbReference type="Proteomes" id="UP000765507"/>
    </source>
</evidence>
<dbReference type="InterPro" id="IPR017441">
    <property type="entry name" value="Protein_kinase_ATP_BS"/>
</dbReference>
<dbReference type="EMBL" id="JAHGAV010000275">
    <property type="protein sequence ID" value="KAG6927175.1"/>
    <property type="molecule type" value="Genomic_DNA"/>
</dbReference>
<protein>
    <recommendedName>
        <fullName evidence="3">mitogen-activated protein kinase</fullName>
        <ecNumber evidence="3">2.7.11.24</ecNumber>
    </recommendedName>
</protein>
<keyword evidence="9 11" id="KW-0067">ATP-binding</keyword>
<evidence type="ECO:0000256" key="5">
    <source>
        <dbReference type="ARBA" id="ARBA00022553"/>
    </source>
</evidence>
<dbReference type="AlphaFoldDB" id="A0A8T1SEV0"/>
<accession>A0A8T1SEV0</accession>
<evidence type="ECO:0000256" key="8">
    <source>
        <dbReference type="ARBA" id="ARBA00022777"/>
    </source>
</evidence>
<evidence type="ECO:0000313" key="13">
    <source>
        <dbReference type="EMBL" id="KAG6927175.1"/>
    </source>
</evidence>
<feature type="binding site" evidence="11">
    <location>
        <position position="98"/>
    </location>
    <ligand>
        <name>ATP</name>
        <dbReference type="ChEBI" id="CHEBI:30616"/>
    </ligand>
</feature>
<evidence type="ECO:0000256" key="10">
    <source>
        <dbReference type="ARBA" id="ARBA00023016"/>
    </source>
</evidence>